<feature type="region of interest" description="Disordered" evidence="3">
    <location>
        <begin position="29"/>
        <end position="151"/>
    </location>
</feature>
<dbReference type="Gene3D" id="2.60.40.790">
    <property type="match status" value="1"/>
</dbReference>
<dbReference type="SUPFAM" id="SSF49764">
    <property type="entry name" value="HSP20-like chaperones"/>
    <property type="match status" value="1"/>
</dbReference>
<gene>
    <name evidence="5" type="ORF">PRK78_000166</name>
</gene>
<organism evidence="5 6">
    <name type="scientific">Emydomyces testavorans</name>
    <dbReference type="NCBI Taxonomy" id="2070801"/>
    <lineage>
        <taxon>Eukaryota</taxon>
        <taxon>Fungi</taxon>
        <taxon>Dikarya</taxon>
        <taxon>Ascomycota</taxon>
        <taxon>Pezizomycotina</taxon>
        <taxon>Eurotiomycetes</taxon>
        <taxon>Eurotiomycetidae</taxon>
        <taxon>Onygenales</taxon>
        <taxon>Nannizziopsiaceae</taxon>
        <taxon>Emydomyces</taxon>
    </lineage>
</organism>
<dbReference type="InterPro" id="IPR002068">
    <property type="entry name" value="A-crystallin/Hsp20_dom"/>
</dbReference>
<dbReference type="Proteomes" id="UP001219355">
    <property type="component" value="Chromosome 1"/>
</dbReference>
<evidence type="ECO:0000256" key="1">
    <source>
        <dbReference type="PROSITE-ProRule" id="PRU00285"/>
    </source>
</evidence>
<name>A0AAF0DB73_9EURO</name>
<evidence type="ECO:0000313" key="6">
    <source>
        <dbReference type="Proteomes" id="UP001219355"/>
    </source>
</evidence>
<dbReference type="Pfam" id="PF00011">
    <property type="entry name" value="HSP20"/>
    <property type="match status" value="1"/>
</dbReference>
<feature type="compositionally biased region" description="Basic and acidic residues" evidence="3">
    <location>
        <begin position="305"/>
        <end position="325"/>
    </location>
</feature>
<feature type="compositionally biased region" description="Polar residues" evidence="3">
    <location>
        <begin position="38"/>
        <end position="58"/>
    </location>
</feature>
<evidence type="ECO:0000256" key="2">
    <source>
        <dbReference type="RuleBase" id="RU003616"/>
    </source>
</evidence>
<evidence type="ECO:0000256" key="3">
    <source>
        <dbReference type="SAM" id="MobiDB-lite"/>
    </source>
</evidence>
<sequence length="368" mass="40374">MASFHYLNYAPNGLWDYLAVLGEQHGWHHPGHPPPYSSRDNLNGPSTSSQRNNTEQTFAPQPEARASESAEEGTETAQEQRENGARNHDHEGGSSPTSPHCHRGRRCHTRRGGCGSAGNRRGRSGFRPHHHAHHPWWAGPGFTSPEKRERPGTEAKFDLNDFLQSLGSQLGIDLQDILGQAAGNSDVDFVPRVDVFDLPDKFLVHASLPGAQKADISVDYDTETTTLSLAGVVRRPGINETLSDALIVDGRAREVGVFEKKVHLGTQNAPAHIEVGSITATLIDGILRVSLPKIPRTEPIRRKVSVEQVKEDTPAETKGKEKANESDSNAMQVDSETEAGSLHEEVSRSPHARDVEEEEKDYVNVDVD</sequence>
<dbReference type="AlphaFoldDB" id="A0AAF0DB73"/>
<dbReference type="CDD" id="cd06464">
    <property type="entry name" value="ACD_sHsps-like"/>
    <property type="match status" value="1"/>
</dbReference>
<dbReference type="InterPro" id="IPR008978">
    <property type="entry name" value="HSP20-like_chaperone"/>
</dbReference>
<dbReference type="EMBL" id="CP120627">
    <property type="protein sequence ID" value="WEW54741.1"/>
    <property type="molecule type" value="Genomic_DNA"/>
</dbReference>
<accession>A0AAF0DB73</accession>
<evidence type="ECO:0000313" key="5">
    <source>
        <dbReference type="EMBL" id="WEW54741.1"/>
    </source>
</evidence>
<feature type="domain" description="SHSP" evidence="4">
    <location>
        <begin position="184"/>
        <end position="309"/>
    </location>
</feature>
<feature type="compositionally biased region" description="Basic and acidic residues" evidence="3">
    <location>
        <begin position="78"/>
        <end position="92"/>
    </location>
</feature>
<keyword evidence="6" id="KW-1185">Reference proteome</keyword>
<feature type="compositionally biased region" description="Basic residues" evidence="3">
    <location>
        <begin position="100"/>
        <end position="111"/>
    </location>
</feature>
<proteinExistence type="inferred from homology"/>
<evidence type="ECO:0000259" key="4">
    <source>
        <dbReference type="PROSITE" id="PS01031"/>
    </source>
</evidence>
<feature type="compositionally biased region" description="Basic residues" evidence="3">
    <location>
        <begin position="120"/>
        <end position="134"/>
    </location>
</feature>
<feature type="compositionally biased region" description="Basic and acidic residues" evidence="3">
    <location>
        <begin position="341"/>
        <end position="354"/>
    </location>
</feature>
<dbReference type="PROSITE" id="PS01031">
    <property type="entry name" value="SHSP"/>
    <property type="match status" value="1"/>
</dbReference>
<feature type="region of interest" description="Disordered" evidence="3">
    <location>
        <begin position="305"/>
        <end position="368"/>
    </location>
</feature>
<comment type="similarity">
    <text evidence="1 2">Belongs to the small heat shock protein (HSP20) family.</text>
</comment>
<reference evidence="5" key="1">
    <citation type="submission" date="2023-03" db="EMBL/GenBank/DDBJ databases">
        <title>Emydomyces testavorans Genome Sequence.</title>
        <authorList>
            <person name="Hoyer L."/>
        </authorList>
    </citation>
    <scope>NUCLEOTIDE SEQUENCE</scope>
    <source>
        <strain evidence="5">16-2883</strain>
    </source>
</reference>
<protein>
    <recommendedName>
        <fullName evidence="4">SHSP domain-containing protein</fullName>
    </recommendedName>
</protein>